<evidence type="ECO:0000256" key="1">
    <source>
        <dbReference type="SAM" id="MobiDB-lite"/>
    </source>
</evidence>
<name>A0A5B7GUJ3_PORTR</name>
<gene>
    <name evidence="2" type="ORF">E2C01_058039</name>
</gene>
<keyword evidence="3" id="KW-1185">Reference proteome</keyword>
<feature type="region of interest" description="Disordered" evidence="1">
    <location>
        <begin position="1"/>
        <end position="51"/>
    </location>
</feature>
<feature type="compositionally biased region" description="Acidic residues" evidence="1">
    <location>
        <begin position="34"/>
        <end position="47"/>
    </location>
</feature>
<feature type="compositionally biased region" description="Low complexity" evidence="1">
    <location>
        <begin position="9"/>
        <end position="20"/>
    </location>
</feature>
<proteinExistence type="predicted"/>
<accession>A0A5B7GUJ3</accession>
<dbReference type="Proteomes" id="UP000324222">
    <property type="component" value="Unassembled WGS sequence"/>
</dbReference>
<evidence type="ECO:0000313" key="2">
    <source>
        <dbReference type="EMBL" id="MPC63931.1"/>
    </source>
</evidence>
<sequence length="166" mass="19080">MKDEQIDRTTTTTTTTTMTTTPPPTTTKKKEKEEEQEEEEEEEEEEEKKELDVKWYGKLIPGRLRLVPSQEYELRCNFIANKGGRNEPTLAGEVELPHAHRLLPARRRPDDYFPGESFYGPPRRLARKRTFPPVLLPPSPSLPLARVVCRPRYVHKTGNGSVSHSV</sequence>
<evidence type="ECO:0000313" key="3">
    <source>
        <dbReference type="Proteomes" id="UP000324222"/>
    </source>
</evidence>
<organism evidence="2 3">
    <name type="scientific">Portunus trituberculatus</name>
    <name type="common">Swimming crab</name>
    <name type="synonym">Neptunus trituberculatus</name>
    <dbReference type="NCBI Taxonomy" id="210409"/>
    <lineage>
        <taxon>Eukaryota</taxon>
        <taxon>Metazoa</taxon>
        <taxon>Ecdysozoa</taxon>
        <taxon>Arthropoda</taxon>
        <taxon>Crustacea</taxon>
        <taxon>Multicrustacea</taxon>
        <taxon>Malacostraca</taxon>
        <taxon>Eumalacostraca</taxon>
        <taxon>Eucarida</taxon>
        <taxon>Decapoda</taxon>
        <taxon>Pleocyemata</taxon>
        <taxon>Brachyura</taxon>
        <taxon>Eubrachyura</taxon>
        <taxon>Portunoidea</taxon>
        <taxon>Portunidae</taxon>
        <taxon>Portuninae</taxon>
        <taxon>Portunus</taxon>
    </lineage>
</organism>
<reference evidence="2 3" key="1">
    <citation type="submission" date="2019-05" db="EMBL/GenBank/DDBJ databases">
        <title>Another draft genome of Portunus trituberculatus and its Hox gene families provides insights of decapod evolution.</title>
        <authorList>
            <person name="Jeong J.-H."/>
            <person name="Song I."/>
            <person name="Kim S."/>
            <person name="Choi T."/>
            <person name="Kim D."/>
            <person name="Ryu S."/>
            <person name="Kim W."/>
        </authorList>
    </citation>
    <scope>NUCLEOTIDE SEQUENCE [LARGE SCALE GENOMIC DNA]</scope>
    <source>
        <tissue evidence="2">Muscle</tissue>
    </source>
</reference>
<protein>
    <submittedName>
        <fullName evidence="2">Uncharacterized protein</fullName>
    </submittedName>
</protein>
<dbReference type="EMBL" id="VSRR010021426">
    <property type="protein sequence ID" value="MPC63931.1"/>
    <property type="molecule type" value="Genomic_DNA"/>
</dbReference>
<dbReference type="AlphaFoldDB" id="A0A5B7GUJ3"/>
<comment type="caution">
    <text evidence="2">The sequence shown here is derived from an EMBL/GenBank/DDBJ whole genome shotgun (WGS) entry which is preliminary data.</text>
</comment>